<dbReference type="PROSITE" id="PS51257">
    <property type="entry name" value="PROKAR_LIPOPROTEIN"/>
    <property type="match status" value="1"/>
</dbReference>
<reference evidence="1 2" key="2">
    <citation type="journal article" date="2011" name="ISME J.">
        <title>RNA-seq reveals cooperative metabolic interactions between two termite-gut spirochete species in co-culture.</title>
        <authorList>
            <person name="Rosenthal A.Z."/>
            <person name="Matson E.G."/>
            <person name="Eldar A."/>
            <person name="Leadbetter J.R."/>
        </authorList>
    </citation>
    <scope>NUCLEOTIDE SEQUENCE [LARGE SCALE GENOMIC DNA]</scope>
    <source>
        <strain evidence="2">ATCC BAA-888 / DSM 13862 / ZAS-9</strain>
    </source>
</reference>
<organism evidence="1 2">
    <name type="scientific">Leadbettera azotonutricia (strain ATCC BAA-888 / DSM 13862 / ZAS-9)</name>
    <name type="common">Treponema azotonutricium</name>
    <dbReference type="NCBI Taxonomy" id="545695"/>
    <lineage>
        <taxon>Bacteria</taxon>
        <taxon>Pseudomonadati</taxon>
        <taxon>Spirochaetota</taxon>
        <taxon>Spirochaetia</taxon>
        <taxon>Spirochaetales</taxon>
        <taxon>Breznakiellaceae</taxon>
        <taxon>Leadbettera</taxon>
    </lineage>
</organism>
<keyword evidence="2" id="KW-1185">Reference proteome</keyword>
<keyword evidence="1" id="KW-0449">Lipoprotein</keyword>
<accession>F5YEA0</accession>
<dbReference type="AlphaFoldDB" id="F5YEA0"/>
<reference evidence="2" key="1">
    <citation type="submission" date="2009-12" db="EMBL/GenBank/DDBJ databases">
        <title>Complete sequence of Treponema azotonutricium strain ZAS-9.</title>
        <authorList>
            <person name="Tetu S.G."/>
            <person name="Matson E."/>
            <person name="Ren Q."/>
            <person name="Seshadri R."/>
            <person name="Elbourne L."/>
            <person name="Hassan K.A."/>
            <person name="Durkin A."/>
            <person name="Radune D."/>
            <person name="Mohamoud Y."/>
            <person name="Shay R."/>
            <person name="Jin S."/>
            <person name="Zhang X."/>
            <person name="Lucey K."/>
            <person name="Ballor N.R."/>
            <person name="Ottesen E."/>
            <person name="Rosenthal R."/>
            <person name="Allen A."/>
            <person name="Leadbetter J.R."/>
            <person name="Paulsen I.T."/>
        </authorList>
    </citation>
    <scope>NUCLEOTIDE SEQUENCE [LARGE SCALE GENOMIC DNA]</scope>
    <source>
        <strain evidence="2">ATCC BAA-888 / DSM 13862 / ZAS-9</strain>
    </source>
</reference>
<dbReference type="KEGG" id="taz:TREAZ_0227"/>
<dbReference type="STRING" id="545695.TREAZ_0227"/>
<dbReference type="EMBL" id="CP001841">
    <property type="protein sequence ID" value="AEF81403.1"/>
    <property type="molecule type" value="Genomic_DNA"/>
</dbReference>
<protein>
    <submittedName>
        <fullName evidence="1">Putative lipoprotein</fullName>
    </submittedName>
</protein>
<gene>
    <name evidence="1" type="ordered locus">TREAZ_0227</name>
</gene>
<dbReference type="SUPFAM" id="SSF63829">
    <property type="entry name" value="Calcium-dependent phosphotriesterase"/>
    <property type="match status" value="1"/>
</dbReference>
<dbReference type="HOGENOM" id="CLU_586517_0_0_12"/>
<name>F5YEA0_LEAAZ</name>
<sequence>MKIKSFSLIILIFAVFLLSSCGMFFGKNGDAEKTNLVISLGQNSARSFLTLPEALPPLKDVYISIRNSRNTIEEGPLNDSKTFSFSVPYSAGNAYTIHIKGTVIHDIEFLGADYYPFAKTFSGSISGVDVKGQAMNVTVNLRLSETMIAVPHFDDGNLVFTLLSTPDPASLGDGFGGMIELNMADYSQIVSDPYGRVFVGSNTGDINGYPDYMVTRFNGSFSPGNEITKFPSTASVDPIECLAFDPGSESRPGTLYYGLYGGKISFLETDDEAGIYTPASVRGLPDMGIVYALAVDETDGTLYAAIQFDQASPAYHIYKIPSGSGVAAEVRIEYDSEFTEGFGIFEMKAINNALYVLYGNMGSSDPFIPGKGGVAKLLPEHFTETSEPFTGTTMTFFGLGENNRIINGHCVRSFLGGSDTVFHILSGSFKEDNDFYVYIDTLDIRTLGVTQSNTPIGNGSEWEHVF</sequence>
<proteinExistence type="predicted"/>
<dbReference type="Proteomes" id="UP000009222">
    <property type="component" value="Chromosome"/>
</dbReference>
<evidence type="ECO:0000313" key="2">
    <source>
        <dbReference type="Proteomes" id="UP000009222"/>
    </source>
</evidence>
<dbReference type="RefSeq" id="WP_015711702.1">
    <property type="nucleotide sequence ID" value="NC_015577.1"/>
</dbReference>
<dbReference type="InParanoid" id="F5YEA0"/>
<evidence type="ECO:0000313" key="1">
    <source>
        <dbReference type="EMBL" id="AEF81403.1"/>
    </source>
</evidence>